<dbReference type="Gene3D" id="1.10.150.50">
    <property type="entry name" value="Transcription Factor, Ets-1"/>
    <property type="match status" value="1"/>
</dbReference>
<feature type="signal peptide" evidence="1">
    <location>
        <begin position="1"/>
        <end position="25"/>
    </location>
</feature>
<dbReference type="OrthoDB" id="2158305at2759"/>
<evidence type="ECO:0000256" key="1">
    <source>
        <dbReference type="SAM" id="SignalP"/>
    </source>
</evidence>
<evidence type="ECO:0008006" key="4">
    <source>
        <dbReference type="Google" id="ProtNLM"/>
    </source>
</evidence>
<name>A0A1Y2C7F5_9FUNG</name>
<dbReference type="EMBL" id="MCGO01000029">
    <property type="protein sequence ID" value="ORY42245.1"/>
    <property type="molecule type" value="Genomic_DNA"/>
</dbReference>
<dbReference type="AlphaFoldDB" id="A0A1Y2C7F5"/>
<dbReference type="SUPFAM" id="SSF47769">
    <property type="entry name" value="SAM/Pointed domain"/>
    <property type="match status" value="1"/>
</dbReference>
<sequence>MNSTDSGGMGFLSVLLLEVFWSEESEEEVKGGSDFAVDSAGPKRSFTILPATSAPRYSMATATILSSDEPDFMTSRGVTTRVTEKESQGVDMFRTMNTLQSSSTAFTSKESAGVSNRASEYTMFGDLLLPVLPSDWTVEHVSEWVVGNDGTYEMLEYIHEHGIDGRALLLLNVDDFSFPTKGRRIRFQDALDNLRTLQTTHSAQTDPSLSLPSYS</sequence>
<gene>
    <name evidence="2" type="ORF">BCR33DRAFT_767136</name>
</gene>
<feature type="chain" id="PRO_5013050582" description="SAM domain-containing protein" evidence="1">
    <location>
        <begin position="26"/>
        <end position="215"/>
    </location>
</feature>
<protein>
    <recommendedName>
        <fullName evidence="4">SAM domain-containing protein</fullName>
    </recommendedName>
</protein>
<comment type="caution">
    <text evidence="2">The sequence shown here is derived from an EMBL/GenBank/DDBJ whole genome shotgun (WGS) entry which is preliminary data.</text>
</comment>
<dbReference type="InterPro" id="IPR013761">
    <property type="entry name" value="SAM/pointed_sf"/>
</dbReference>
<dbReference type="Proteomes" id="UP000193642">
    <property type="component" value="Unassembled WGS sequence"/>
</dbReference>
<evidence type="ECO:0000313" key="3">
    <source>
        <dbReference type="Proteomes" id="UP000193642"/>
    </source>
</evidence>
<keyword evidence="3" id="KW-1185">Reference proteome</keyword>
<accession>A0A1Y2C7F5</accession>
<proteinExistence type="predicted"/>
<evidence type="ECO:0000313" key="2">
    <source>
        <dbReference type="EMBL" id="ORY42245.1"/>
    </source>
</evidence>
<reference evidence="2 3" key="1">
    <citation type="submission" date="2016-07" db="EMBL/GenBank/DDBJ databases">
        <title>Pervasive Adenine N6-methylation of Active Genes in Fungi.</title>
        <authorList>
            <consortium name="DOE Joint Genome Institute"/>
            <person name="Mondo S.J."/>
            <person name="Dannebaum R.O."/>
            <person name="Kuo R.C."/>
            <person name="Labutti K."/>
            <person name="Haridas S."/>
            <person name="Kuo A."/>
            <person name="Salamov A."/>
            <person name="Ahrendt S.R."/>
            <person name="Lipzen A."/>
            <person name="Sullivan W."/>
            <person name="Andreopoulos W.B."/>
            <person name="Clum A."/>
            <person name="Lindquist E."/>
            <person name="Daum C."/>
            <person name="Ramamoorthy G.K."/>
            <person name="Gryganskyi A."/>
            <person name="Culley D."/>
            <person name="Magnuson J.K."/>
            <person name="James T.Y."/>
            <person name="O'Malley M.A."/>
            <person name="Stajich J.E."/>
            <person name="Spatafora J.W."/>
            <person name="Visel A."/>
            <person name="Grigoriev I.V."/>
        </authorList>
    </citation>
    <scope>NUCLEOTIDE SEQUENCE [LARGE SCALE GENOMIC DNA]</scope>
    <source>
        <strain evidence="2 3">JEL800</strain>
    </source>
</reference>
<keyword evidence="1" id="KW-0732">Signal</keyword>
<organism evidence="2 3">
    <name type="scientific">Rhizoclosmatium globosum</name>
    <dbReference type="NCBI Taxonomy" id="329046"/>
    <lineage>
        <taxon>Eukaryota</taxon>
        <taxon>Fungi</taxon>
        <taxon>Fungi incertae sedis</taxon>
        <taxon>Chytridiomycota</taxon>
        <taxon>Chytridiomycota incertae sedis</taxon>
        <taxon>Chytridiomycetes</taxon>
        <taxon>Chytridiales</taxon>
        <taxon>Chytriomycetaceae</taxon>
        <taxon>Rhizoclosmatium</taxon>
    </lineage>
</organism>